<dbReference type="Proteomes" id="UP001176961">
    <property type="component" value="Unassembled WGS sequence"/>
</dbReference>
<dbReference type="Gene3D" id="1.10.10.60">
    <property type="entry name" value="Homeodomain-like"/>
    <property type="match status" value="1"/>
</dbReference>
<evidence type="ECO:0000313" key="3">
    <source>
        <dbReference type="EMBL" id="CAJ0607328.1"/>
    </source>
</evidence>
<proteinExistence type="predicted"/>
<dbReference type="EMBL" id="CATQJL010000316">
    <property type="protein sequence ID" value="CAJ0607328.1"/>
    <property type="molecule type" value="Genomic_DNA"/>
</dbReference>
<accession>A0AA36HC86</accession>
<evidence type="ECO:0000313" key="4">
    <source>
        <dbReference type="Proteomes" id="UP001176961"/>
    </source>
</evidence>
<dbReference type="SMART" id="SM00595">
    <property type="entry name" value="MADF"/>
    <property type="match status" value="1"/>
</dbReference>
<dbReference type="PANTHER" id="PTHR12243:SF67">
    <property type="entry name" value="COREPRESSOR OF PANGOLIN, ISOFORM A-RELATED"/>
    <property type="match status" value="1"/>
</dbReference>
<feature type="compositionally biased region" description="Basic and acidic residues" evidence="1">
    <location>
        <begin position="261"/>
        <end position="271"/>
    </location>
</feature>
<feature type="domain" description="MADF" evidence="2">
    <location>
        <begin position="8"/>
        <end position="97"/>
    </location>
</feature>
<reference evidence="3" key="1">
    <citation type="submission" date="2023-07" db="EMBL/GenBank/DDBJ databases">
        <authorList>
            <consortium name="CYATHOMIX"/>
        </authorList>
    </citation>
    <scope>NUCLEOTIDE SEQUENCE</scope>
    <source>
        <strain evidence="3">N/A</strain>
    </source>
</reference>
<evidence type="ECO:0000259" key="2">
    <source>
        <dbReference type="PROSITE" id="PS51029"/>
    </source>
</evidence>
<sequence>MSYPAKILLIKLVKQHEELWNSRSPHYSRLDLKKQAWEEIAARMAANGFESDIGKLRVIWKNLRDHWKRNISLKAQAPSEKEWYFQRKLNFLAETYDDGGRGGLIYCSHNDDNDDDSPDMCEAPNDSLCSVKSDVYDSLEKDYATEGSLLLGSYQQNNSPAPNVEPKIEKQDDGLVCGETLLNVMEEQVNGGGLSSHLVNSARSTTSSPDSERRVKRSRKEMKSEGPTDSKIQENSSSNVQLSPLASSKEPDNGVTQQTENKSESKGDKFDKYAAFVASTLREMPEAEARRRMKEMTLLLLEGLD</sequence>
<gene>
    <name evidence="3" type="ORF">CYNAS_LOCUS19311</name>
</gene>
<dbReference type="InterPro" id="IPR006578">
    <property type="entry name" value="MADF-dom"/>
</dbReference>
<feature type="compositionally biased region" description="Polar residues" evidence="1">
    <location>
        <begin position="233"/>
        <end position="246"/>
    </location>
</feature>
<dbReference type="AlphaFoldDB" id="A0AA36HC86"/>
<dbReference type="PANTHER" id="PTHR12243">
    <property type="entry name" value="MADF DOMAIN TRANSCRIPTION FACTOR"/>
    <property type="match status" value="1"/>
</dbReference>
<dbReference type="PROSITE" id="PS51029">
    <property type="entry name" value="MADF"/>
    <property type="match status" value="1"/>
</dbReference>
<feature type="compositionally biased region" description="Basic and acidic residues" evidence="1">
    <location>
        <begin position="221"/>
        <end position="232"/>
    </location>
</feature>
<feature type="compositionally biased region" description="Polar residues" evidence="1">
    <location>
        <begin position="197"/>
        <end position="209"/>
    </location>
</feature>
<dbReference type="Pfam" id="PF10545">
    <property type="entry name" value="MADF_DNA_bdg"/>
    <property type="match status" value="1"/>
</dbReference>
<comment type="caution">
    <text evidence="3">The sequence shown here is derived from an EMBL/GenBank/DDBJ whole genome shotgun (WGS) entry which is preliminary data.</text>
</comment>
<evidence type="ECO:0000256" key="1">
    <source>
        <dbReference type="SAM" id="MobiDB-lite"/>
    </source>
</evidence>
<keyword evidence="4" id="KW-1185">Reference proteome</keyword>
<name>A0AA36HC86_CYLNA</name>
<feature type="region of interest" description="Disordered" evidence="1">
    <location>
        <begin position="192"/>
        <end position="271"/>
    </location>
</feature>
<organism evidence="3 4">
    <name type="scientific">Cylicocyclus nassatus</name>
    <name type="common">Nematode worm</name>
    <dbReference type="NCBI Taxonomy" id="53992"/>
    <lineage>
        <taxon>Eukaryota</taxon>
        <taxon>Metazoa</taxon>
        <taxon>Ecdysozoa</taxon>
        <taxon>Nematoda</taxon>
        <taxon>Chromadorea</taxon>
        <taxon>Rhabditida</taxon>
        <taxon>Rhabditina</taxon>
        <taxon>Rhabditomorpha</taxon>
        <taxon>Strongyloidea</taxon>
        <taxon>Strongylidae</taxon>
        <taxon>Cylicocyclus</taxon>
    </lineage>
</organism>
<protein>
    <recommendedName>
        <fullName evidence="2">MADF domain-containing protein</fullName>
    </recommendedName>
</protein>
<dbReference type="InterPro" id="IPR039353">
    <property type="entry name" value="TF_Adf1"/>
</dbReference>